<proteinExistence type="predicted"/>
<dbReference type="Proteomes" id="UP000183567">
    <property type="component" value="Unassembled WGS sequence"/>
</dbReference>
<protein>
    <submittedName>
        <fullName evidence="1">Uncharacterized protein</fullName>
    </submittedName>
</protein>
<gene>
    <name evidence="1" type="ORF">AZE42_02685</name>
</gene>
<dbReference type="EMBL" id="LVVM01000662">
    <property type="protein sequence ID" value="OJA20249.1"/>
    <property type="molecule type" value="Genomic_DNA"/>
</dbReference>
<accession>A0A1J8R3N8</accession>
<comment type="caution">
    <text evidence="1">The sequence shown here is derived from an EMBL/GenBank/DDBJ whole genome shotgun (WGS) entry which is preliminary data.</text>
</comment>
<name>A0A1J8R3N8_9AGAM</name>
<dbReference type="AlphaFoldDB" id="A0A1J8R3N8"/>
<reference evidence="1 2" key="1">
    <citation type="submission" date="2016-03" db="EMBL/GenBank/DDBJ databases">
        <title>Comparative genomics of the ectomycorrhizal sister species Rhizopogon vinicolor and Rhizopogon vesiculosus (Basidiomycota: Boletales) reveals a divergence of the mating type B locus.</title>
        <authorList>
            <person name="Mujic A.B."/>
            <person name="Kuo A."/>
            <person name="Tritt A."/>
            <person name="Lipzen A."/>
            <person name="Chen C."/>
            <person name="Johnson J."/>
            <person name="Sharma A."/>
            <person name="Barry K."/>
            <person name="Grigoriev I.V."/>
            <person name="Spatafora J.W."/>
        </authorList>
    </citation>
    <scope>NUCLEOTIDE SEQUENCE [LARGE SCALE GENOMIC DNA]</scope>
    <source>
        <strain evidence="1 2">AM-OR11-056</strain>
    </source>
</reference>
<organism evidence="1 2">
    <name type="scientific">Rhizopogon vesiculosus</name>
    <dbReference type="NCBI Taxonomy" id="180088"/>
    <lineage>
        <taxon>Eukaryota</taxon>
        <taxon>Fungi</taxon>
        <taxon>Dikarya</taxon>
        <taxon>Basidiomycota</taxon>
        <taxon>Agaricomycotina</taxon>
        <taxon>Agaricomycetes</taxon>
        <taxon>Agaricomycetidae</taxon>
        <taxon>Boletales</taxon>
        <taxon>Suillineae</taxon>
        <taxon>Rhizopogonaceae</taxon>
        <taxon>Rhizopogon</taxon>
    </lineage>
</organism>
<evidence type="ECO:0000313" key="1">
    <source>
        <dbReference type="EMBL" id="OJA20249.1"/>
    </source>
</evidence>
<evidence type="ECO:0000313" key="2">
    <source>
        <dbReference type="Proteomes" id="UP000183567"/>
    </source>
</evidence>
<keyword evidence="2" id="KW-1185">Reference proteome</keyword>
<sequence length="18" mass="1888">MRDLTDAGSAGWIHAVST</sequence>